<dbReference type="FunFam" id="1.20.1720.10:FF:000004">
    <property type="entry name" value="EmrB/QacA family drug resistance transporter"/>
    <property type="match status" value="1"/>
</dbReference>
<dbReference type="SUPFAM" id="SSF103473">
    <property type="entry name" value="MFS general substrate transporter"/>
    <property type="match status" value="1"/>
</dbReference>
<feature type="transmembrane region" description="Helical" evidence="7">
    <location>
        <begin position="78"/>
        <end position="97"/>
    </location>
</feature>
<organism evidence="9 10">
    <name type="scientific">Methanosphaerula palustris (strain ATCC BAA-1556 / DSM 19958 / E1-9c)</name>
    <dbReference type="NCBI Taxonomy" id="521011"/>
    <lineage>
        <taxon>Archaea</taxon>
        <taxon>Methanobacteriati</taxon>
        <taxon>Methanobacteriota</taxon>
        <taxon>Stenosarchaea group</taxon>
        <taxon>Methanomicrobia</taxon>
        <taxon>Methanomicrobiales</taxon>
        <taxon>Methanoregulaceae</taxon>
        <taxon>Methanosphaerula</taxon>
    </lineage>
</organism>
<dbReference type="GeneID" id="7270461"/>
<keyword evidence="2" id="KW-0813">Transport</keyword>
<name>B8GG18_METPE</name>
<feature type="transmembrane region" description="Helical" evidence="7">
    <location>
        <begin position="12"/>
        <end position="35"/>
    </location>
</feature>
<dbReference type="InterPro" id="IPR020846">
    <property type="entry name" value="MFS_dom"/>
</dbReference>
<feature type="transmembrane region" description="Helical" evidence="7">
    <location>
        <begin position="333"/>
        <end position="352"/>
    </location>
</feature>
<dbReference type="EMBL" id="CP001338">
    <property type="protein sequence ID" value="ACL16092.1"/>
    <property type="molecule type" value="Genomic_DNA"/>
</dbReference>
<evidence type="ECO:0000259" key="8">
    <source>
        <dbReference type="PROSITE" id="PS50850"/>
    </source>
</evidence>
<reference evidence="9 10" key="1">
    <citation type="journal article" date="2015" name="Genome Announc.">
        <title>Complete Genome Sequence of Methanosphaerula palustris E1-9CT, a Hydrogenotrophic Methanogen Isolated from a Minerotrophic Fen Peatland.</title>
        <authorList>
            <person name="Cadillo-Quiroz H."/>
            <person name="Browne P."/>
            <person name="Kyrpides N."/>
            <person name="Woyke T."/>
            <person name="Goodwin L."/>
            <person name="Detter C."/>
            <person name="Yavitt J.B."/>
            <person name="Zinder S.H."/>
        </authorList>
    </citation>
    <scope>NUCLEOTIDE SEQUENCE [LARGE SCALE GENOMIC DNA]</scope>
    <source>
        <strain evidence="10">ATCC BAA-1556 / DSM 19958 / E1-9c</strain>
    </source>
</reference>
<sequence>MSDAEPVRNVPMIMGSVMLGLFLSAMDGTIVSTVMPTIAHQLQGMDLYVWPFTVYMLASTVAIIIFGKISDIFGRKPVYLLGIGIFLAGSMLSGLSATMSEMILCRGIQGVGGGIIVAISFVMVSEIFPVWERGKYLGILASVFGIASIIGPILGGVITETIGWPWVFYLNIPIGLLSAVLIKTKFPNMPAVSPSGDIDYRGIICFIALMIPLFLGLSLAGVVYPWVSLEIIGLLGLSVLLLFIFIRIERNARHPILPIDLYKNRVFQISMGAVFLGNSLFYAGIIYLPLFVQDVIKTTASGAGLVITPMIISLILSANITGRLIARTRRYKYLALSGFLFLGIAISILTMVRIDTPITVLILASILLGYGMGVMFPTFSVAAQNAFSVKEIGVITSSLQFSQNMGATLITPLFGIIISTALNSSKKLTDYSLVPADLLSHAISLVFDACLGIVILAILVTLLLKNDLIAPRSPQA</sequence>
<dbReference type="PANTHER" id="PTHR23501">
    <property type="entry name" value="MAJOR FACILITATOR SUPERFAMILY"/>
    <property type="match status" value="1"/>
</dbReference>
<feature type="transmembrane region" description="Helical" evidence="7">
    <location>
        <begin position="103"/>
        <end position="124"/>
    </location>
</feature>
<gene>
    <name evidence="9" type="ordered locus">Mpal_0727</name>
</gene>
<feature type="transmembrane region" description="Helical" evidence="7">
    <location>
        <begin position="203"/>
        <end position="225"/>
    </location>
</feature>
<proteinExistence type="predicted"/>
<dbReference type="RefSeq" id="WP_012617411.1">
    <property type="nucleotide sequence ID" value="NC_011832.1"/>
</dbReference>
<feature type="transmembrane region" description="Helical" evidence="7">
    <location>
        <begin position="231"/>
        <end position="248"/>
    </location>
</feature>
<keyword evidence="10" id="KW-1185">Reference proteome</keyword>
<dbReference type="InterPro" id="IPR011701">
    <property type="entry name" value="MFS"/>
</dbReference>
<keyword evidence="5 7" id="KW-1133">Transmembrane helix</keyword>
<dbReference type="GO" id="GO:0022857">
    <property type="term" value="F:transmembrane transporter activity"/>
    <property type="evidence" value="ECO:0007669"/>
    <property type="project" value="InterPro"/>
</dbReference>
<dbReference type="HOGENOM" id="CLU_000960_22_3_2"/>
<feature type="transmembrane region" description="Helical" evidence="7">
    <location>
        <begin position="442"/>
        <end position="464"/>
    </location>
</feature>
<evidence type="ECO:0000313" key="9">
    <source>
        <dbReference type="EMBL" id="ACL16092.1"/>
    </source>
</evidence>
<dbReference type="PRINTS" id="PR01036">
    <property type="entry name" value="TCRTETB"/>
</dbReference>
<keyword evidence="6 7" id="KW-0472">Membrane</keyword>
<evidence type="ECO:0000256" key="2">
    <source>
        <dbReference type="ARBA" id="ARBA00022448"/>
    </source>
</evidence>
<dbReference type="eggNOG" id="arCOG00144">
    <property type="taxonomic scope" value="Archaea"/>
</dbReference>
<feature type="transmembrane region" description="Helical" evidence="7">
    <location>
        <begin position="404"/>
        <end position="422"/>
    </location>
</feature>
<dbReference type="Pfam" id="PF07690">
    <property type="entry name" value="MFS_1"/>
    <property type="match status" value="1"/>
</dbReference>
<dbReference type="Proteomes" id="UP000002457">
    <property type="component" value="Chromosome"/>
</dbReference>
<dbReference type="Gene3D" id="1.20.1720.10">
    <property type="entry name" value="Multidrug resistance protein D"/>
    <property type="match status" value="1"/>
</dbReference>
<dbReference type="KEGG" id="mpl:Mpal_0727"/>
<dbReference type="OrthoDB" id="117970at2157"/>
<evidence type="ECO:0000256" key="7">
    <source>
        <dbReference type="SAM" id="Phobius"/>
    </source>
</evidence>
<comment type="subcellular location">
    <subcellularLocation>
        <location evidence="1">Cell membrane</location>
        <topology evidence="1">Multi-pass membrane protein</topology>
    </subcellularLocation>
</comment>
<evidence type="ECO:0000256" key="5">
    <source>
        <dbReference type="ARBA" id="ARBA00022989"/>
    </source>
</evidence>
<dbReference type="STRING" id="521011.Mpal_0727"/>
<dbReference type="Gene3D" id="1.20.1250.20">
    <property type="entry name" value="MFS general substrate transporter like domains"/>
    <property type="match status" value="1"/>
</dbReference>
<dbReference type="GO" id="GO:0005886">
    <property type="term" value="C:plasma membrane"/>
    <property type="evidence" value="ECO:0007669"/>
    <property type="project" value="UniProtKB-SubCell"/>
</dbReference>
<feature type="transmembrane region" description="Helical" evidence="7">
    <location>
        <begin position="302"/>
        <end position="321"/>
    </location>
</feature>
<feature type="transmembrane region" description="Helical" evidence="7">
    <location>
        <begin position="164"/>
        <end position="182"/>
    </location>
</feature>
<feature type="transmembrane region" description="Helical" evidence="7">
    <location>
        <begin position="136"/>
        <end position="158"/>
    </location>
</feature>
<dbReference type="AlphaFoldDB" id="B8GG18"/>
<accession>B8GG18</accession>
<feature type="transmembrane region" description="Helical" evidence="7">
    <location>
        <begin position="47"/>
        <end position="66"/>
    </location>
</feature>
<feature type="domain" description="Major facilitator superfamily (MFS) profile" evidence="8">
    <location>
        <begin position="13"/>
        <end position="469"/>
    </location>
</feature>
<evidence type="ECO:0000256" key="4">
    <source>
        <dbReference type="ARBA" id="ARBA00022692"/>
    </source>
</evidence>
<evidence type="ECO:0000256" key="6">
    <source>
        <dbReference type="ARBA" id="ARBA00023136"/>
    </source>
</evidence>
<dbReference type="PANTHER" id="PTHR23501:SF197">
    <property type="entry name" value="COMD"/>
    <property type="match status" value="1"/>
</dbReference>
<evidence type="ECO:0000256" key="1">
    <source>
        <dbReference type="ARBA" id="ARBA00004651"/>
    </source>
</evidence>
<dbReference type="PROSITE" id="PS50850">
    <property type="entry name" value="MFS"/>
    <property type="match status" value="1"/>
</dbReference>
<feature type="transmembrane region" description="Helical" evidence="7">
    <location>
        <begin position="358"/>
        <end position="383"/>
    </location>
</feature>
<keyword evidence="4 7" id="KW-0812">Transmembrane</keyword>
<feature type="transmembrane region" description="Helical" evidence="7">
    <location>
        <begin position="269"/>
        <end position="290"/>
    </location>
</feature>
<evidence type="ECO:0000256" key="3">
    <source>
        <dbReference type="ARBA" id="ARBA00022475"/>
    </source>
</evidence>
<protein>
    <submittedName>
        <fullName evidence="9">Major facilitator superfamily MFS_1</fullName>
    </submittedName>
</protein>
<keyword evidence="3" id="KW-1003">Cell membrane</keyword>
<dbReference type="InterPro" id="IPR036259">
    <property type="entry name" value="MFS_trans_sf"/>
</dbReference>
<evidence type="ECO:0000313" key="10">
    <source>
        <dbReference type="Proteomes" id="UP000002457"/>
    </source>
</evidence>